<evidence type="ECO:0000313" key="3">
    <source>
        <dbReference type="Proteomes" id="UP001311232"/>
    </source>
</evidence>
<feature type="non-terminal residue" evidence="2">
    <location>
        <position position="1"/>
    </location>
</feature>
<organism evidence="2 3">
    <name type="scientific">Crenichthys baileyi</name>
    <name type="common">White River springfish</name>
    <dbReference type="NCBI Taxonomy" id="28760"/>
    <lineage>
        <taxon>Eukaryota</taxon>
        <taxon>Metazoa</taxon>
        <taxon>Chordata</taxon>
        <taxon>Craniata</taxon>
        <taxon>Vertebrata</taxon>
        <taxon>Euteleostomi</taxon>
        <taxon>Actinopterygii</taxon>
        <taxon>Neopterygii</taxon>
        <taxon>Teleostei</taxon>
        <taxon>Neoteleostei</taxon>
        <taxon>Acanthomorphata</taxon>
        <taxon>Ovalentaria</taxon>
        <taxon>Atherinomorphae</taxon>
        <taxon>Cyprinodontiformes</taxon>
        <taxon>Goodeidae</taxon>
        <taxon>Crenichthys</taxon>
    </lineage>
</organism>
<reference evidence="2 3" key="1">
    <citation type="submission" date="2021-06" db="EMBL/GenBank/DDBJ databases">
        <authorList>
            <person name="Palmer J.M."/>
        </authorList>
    </citation>
    <scope>NUCLEOTIDE SEQUENCE [LARGE SCALE GENOMIC DNA]</scope>
    <source>
        <strain evidence="2 3">MEX-2019</strain>
        <tissue evidence="2">Muscle</tissue>
    </source>
</reference>
<sequence>KGEVGDMKNRKARTETRTTQHFTSFQVRRAFAPSSQSLSPLAQALPGKAISIDPIKLVDCTARLAELSPKSSGLSTLI</sequence>
<comment type="caution">
    <text evidence="2">The sequence shown here is derived from an EMBL/GenBank/DDBJ whole genome shotgun (WGS) entry which is preliminary data.</text>
</comment>
<protein>
    <submittedName>
        <fullName evidence="2">Uncharacterized protein</fullName>
    </submittedName>
</protein>
<evidence type="ECO:0000313" key="2">
    <source>
        <dbReference type="EMBL" id="KAK5613677.1"/>
    </source>
</evidence>
<accession>A0AAV9RXA1</accession>
<feature type="region of interest" description="Disordered" evidence="1">
    <location>
        <begin position="1"/>
        <end position="20"/>
    </location>
</feature>
<dbReference type="Proteomes" id="UP001311232">
    <property type="component" value="Unassembled WGS sequence"/>
</dbReference>
<keyword evidence="3" id="KW-1185">Reference proteome</keyword>
<dbReference type="EMBL" id="JAHHUM010001195">
    <property type="protein sequence ID" value="KAK5613677.1"/>
    <property type="molecule type" value="Genomic_DNA"/>
</dbReference>
<gene>
    <name evidence="2" type="ORF">CRENBAI_017859</name>
</gene>
<evidence type="ECO:0000256" key="1">
    <source>
        <dbReference type="SAM" id="MobiDB-lite"/>
    </source>
</evidence>
<dbReference type="AlphaFoldDB" id="A0AAV9RXA1"/>
<name>A0AAV9RXA1_9TELE</name>
<feature type="compositionally biased region" description="Basic and acidic residues" evidence="1">
    <location>
        <begin position="1"/>
        <end position="18"/>
    </location>
</feature>
<proteinExistence type="predicted"/>